<sequence length="111" mass="12930">PPRTSLPQATSSPPQIIESIMSHRIISAVFLYRDPTARFIMLEPHHPIQPKIPFYSIQSSWPKPHFVIERRRCDGSKKKKRSEKRIRGHGTTMVRRRCGHNGEMETCEKIN</sequence>
<evidence type="ECO:0000313" key="2">
    <source>
        <dbReference type="EMBL" id="KAH0864407.1"/>
    </source>
</evidence>
<proteinExistence type="predicted"/>
<accession>A0ABQ7Y8A2</accession>
<organism evidence="2 3">
    <name type="scientific">Brassica napus</name>
    <name type="common">Rape</name>
    <dbReference type="NCBI Taxonomy" id="3708"/>
    <lineage>
        <taxon>Eukaryota</taxon>
        <taxon>Viridiplantae</taxon>
        <taxon>Streptophyta</taxon>
        <taxon>Embryophyta</taxon>
        <taxon>Tracheophyta</taxon>
        <taxon>Spermatophyta</taxon>
        <taxon>Magnoliopsida</taxon>
        <taxon>eudicotyledons</taxon>
        <taxon>Gunneridae</taxon>
        <taxon>Pentapetalae</taxon>
        <taxon>rosids</taxon>
        <taxon>malvids</taxon>
        <taxon>Brassicales</taxon>
        <taxon>Brassicaceae</taxon>
        <taxon>Brassiceae</taxon>
        <taxon>Brassica</taxon>
    </lineage>
</organism>
<evidence type="ECO:0000256" key="1">
    <source>
        <dbReference type="SAM" id="MobiDB-lite"/>
    </source>
</evidence>
<reference evidence="2 3" key="1">
    <citation type="submission" date="2021-05" db="EMBL/GenBank/DDBJ databases">
        <title>Genome Assembly of Synthetic Allotetraploid Brassica napus Reveals Homoeologous Exchanges between Subgenomes.</title>
        <authorList>
            <person name="Davis J.T."/>
        </authorList>
    </citation>
    <scope>NUCLEOTIDE SEQUENCE [LARGE SCALE GENOMIC DNA]</scope>
    <source>
        <strain evidence="3">cv. Da-Ae</strain>
        <tissue evidence="2">Seedling</tissue>
    </source>
</reference>
<feature type="compositionally biased region" description="Basic residues" evidence="1">
    <location>
        <begin position="77"/>
        <end position="99"/>
    </location>
</feature>
<comment type="caution">
    <text evidence="2">The sequence shown here is derived from an EMBL/GenBank/DDBJ whole genome shotgun (WGS) entry which is preliminary data.</text>
</comment>
<dbReference type="EMBL" id="JAGKQM010000018">
    <property type="protein sequence ID" value="KAH0864407.1"/>
    <property type="molecule type" value="Genomic_DNA"/>
</dbReference>
<keyword evidence="3" id="KW-1185">Reference proteome</keyword>
<dbReference type="Proteomes" id="UP000824890">
    <property type="component" value="Unassembled WGS sequence"/>
</dbReference>
<gene>
    <name evidence="2" type="ORF">HID58_081618</name>
</gene>
<feature type="non-terminal residue" evidence="2">
    <location>
        <position position="1"/>
    </location>
</feature>
<evidence type="ECO:0000313" key="3">
    <source>
        <dbReference type="Proteomes" id="UP000824890"/>
    </source>
</evidence>
<protein>
    <submittedName>
        <fullName evidence="2">Uncharacterized protein</fullName>
    </submittedName>
</protein>
<feature type="compositionally biased region" description="Basic and acidic residues" evidence="1">
    <location>
        <begin position="100"/>
        <end position="111"/>
    </location>
</feature>
<name>A0ABQ7Y8A2_BRANA</name>
<feature type="region of interest" description="Disordered" evidence="1">
    <location>
        <begin position="72"/>
        <end position="111"/>
    </location>
</feature>